<feature type="region of interest" description="Disordered" evidence="1">
    <location>
        <begin position="154"/>
        <end position="190"/>
    </location>
</feature>
<feature type="compositionally biased region" description="Polar residues" evidence="1">
    <location>
        <begin position="61"/>
        <end position="83"/>
    </location>
</feature>
<organism evidence="2 3">
    <name type="scientific">Parathielavia hyrcaniae</name>
    <dbReference type="NCBI Taxonomy" id="113614"/>
    <lineage>
        <taxon>Eukaryota</taxon>
        <taxon>Fungi</taxon>
        <taxon>Dikarya</taxon>
        <taxon>Ascomycota</taxon>
        <taxon>Pezizomycotina</taxon>
        <taxon>Sordariomycetes</taxon>
        <taxon>Sordariomycetidae</taxon>
        <taxon>Sordariales</taxon>
        <taxon>Chaetomiaceae</taxon>
        <taxon>Parathielavia</taxon>
    </lineage>
</organism>
<evidence type="ECO:0000313" key="2">
    <source>
        <dbReference type="EMBL" id="KAK4106200.1"/>
    </source>
</evidence>
<reference evidence="2" key="2">
    <citation type="submission" date="2023-05" db="EMBL/GenBank/DDBJ databases">
        <authorList>
            <consortium name="Lawrence Berkeley National Laboratory"/>
            <person name="Steindorff A."/>
            <person name="Hensen N."/>
            <person name="Bonometti L."/>
            <person name="Westerberg I."/>
            <person name="Brannstrom I.O."/>
            <person name="Guillou S."/>
            <person name="Cros-Aarteil S."/>
            <person name="Calhoun S."/>
            <person name="Haridas S."/>
            <person name="Kuo A."/>
            <person name="Mondo S."/>
            <person name="Pangilinan J."/>
            <person name="Riley R."/>
            <person name="Labutti K."/>
            <person name="Andreopoulos B."/>
            <person name="Lipzen A."/>
            <person name="Chen C."/>
            <person name="Yanf M."/>
            <person name="Daum C."/>
            <person name="Ng V."/>
            <person name="Clum A."/>
            <person name="Ohm R."/>
            <person name="Martin F."/>
            <person name="Silar P."/>
            <person name="Natvig D."/>
            <person name="Lalanne C."/>
            <person name="Gautier V."/>
            <person name="Ament-Velasquez S.L."/>
            <person name="Kruys A."/>
            <person name="Hutchinson M.I."/>
            <person name="Powell A.J."/>
            <person name="Barry K."/>
            <person name="Miller A.N."/>
            <person name="Grigoriev I.V."/>
            <person name="Debuchy R."/>
            <person name="Gladieux P."/>
            <person name="Thoren M.H."/>
            <person name="Johannesson H."/>
        </authorList>
    </citation>
    <scope>NUCLEOTIDE SEQUENCE</scope>
    <source>
        <strain evidence="2">CBS 757.83</strain>
    </source>
</reference>
<comment type="caution">
    <text evidence="2">The sequence shown here is derived from an EMBL/GenBank/DDBJ whole genome shotgun (WGS) entry which is preliminary data.</text>
</comment>
<proteinExistence type="predicted"/>
<feature type="region of interest" description="Disordered" evidence="1">
    <location>
        <begin position="257"/>
        <end position="324"/>
    </location>
</feature>
<feature type="compositionally biased region" description="Low complexity" evidence="1">
    <location>
        <begin position="282"/>
        <end position="291"/>
    </location>
</feature>
<feature type="compositionally biased region" description="Pro residues" evidence="1">
    <location>
        <begin position="167"/>
        <end position="179"/>
    </location>
</feature>
<dbReference type="EMBL" id="MU863624">
    <property type="protein sequence ID" value="KAK4106200.1"/>
    <property type="molecule type" value="Genomic_DNA"/>
</dbReference>
<keyword evidence="3" id="KW-1185">Reference proteome</keyword>
<feature type="region of interest" description="Disordered" evidence="1">
    <location>
        <begin position="213"/>
        <end position="235"/>
    </location>
</feature>
<feature type="region of interest" description="Disordered" evidence="1">
    <location>
        <begin position="787"/>
        <end position="811"/>
    </location>
</feature>
<feature type="region of interest" description="Disordered" evidence="1">
    <location>
        <begin position="55"/>
        <end position="140"/>
    </location>
</feature>
<accession>A0AAN6Q9Q9</accession>
<gene>
    <name evidence="2" type="ORF">N658DRAFT_519802</name>
</gene>
<feature type="compositionally biased region" description="Low complexity" evidence="1">
    <location>
        <begin position="213"/>
        <end position="234"/>
    </location>
</feature>
<feature type="compositionally biased region" description="Basic residues" evidence="1">
    <location>
        <begin position="802"/>
        <end position="811"/>
    </location>
</feature>
<protein>
    <submittedName>
        <fullName evidence="2">Uncharacterized protein</fullName>
    </submittedName>
</protein>
<evidence type="ECO:0000313" key="3">
    <source>
        <dbReference type="Proteomes" id="UP001305647"/>
    </source>
</evidence>
<reference evidence="2" key="1">
    <citation type="journal article" date="2023" name="Mol. Phylogenet. Evol.">
        <title>Genome-scale phylogeny and comparative genomics of the fungal order Sordariales.</title>
        <authorList>
            <person name="Hensen N."/>
            <person name="Bonometti L."/>
            <person name="Westerberg I."/>
            <person name="Brannstrom I.O."/>
            <person name="Guillou S."/>
            <person name="Cros-Aarteil S."/>
            <person name="Calhoun S."/>
            <person name="Haridas S."/>
            <person name="Kuo A."/>
            <person name="Mondo S."/>
            <person name="Pangilinan J."/>
            <person name="Riley R."/>
            <person name="LaButti K."/>
            <person name="Andreopoulos B."/>
            <person name="Lipzen A."/>
            <person name="Chen C."/>
            <person name="Yan M."/>
            <person name="Daum C."/>
            <person name="Ng V."/>
            <person name="Clum A."/>
            <person name="Steindorff A."/>
            <person name="Ohm R.A."/>
            <person name="Martin F."/>
            <person name="Silar P."/>
            <person name="Natvig D.O."/>
            <person name="Lalanne C."/>
            <person name="Gautier V."/>
            <person name="Ament-Velasquez S.L."/>
            <person name="Kruys A."/>
            <person name="Hutchinson M.I."/>
            <person name="Powell A.J."/>
            <person name="Barry K."/>
            <person name="Miller A.N."/>
            <person name="Grigoriev I.V."/>
            <person name="Debuchy R."/>
            <person name="Gladieux P."/>
            <person name="Hiltunen Thoren M."/>
            <person name="Johannesson H."/>
        </authorList>
    </citation>
    <scope>NUCLEOTIDE SEQUENCE</scope>
    <source>
        <strain evidence="2">CBS 757.83</strain>
    </source>
</reference>
<dbReference type="AlphaFoldDB" id="A0AAN6Q9Q9"/>
<dbReference type="Proteomes" id="UP001305647">
    <property type="component" value="Unassembled WGS sequence"/>
</dbReference>
<feature type="compositionally biased region" description="Basic and acidic residues" evidence="1">
    <location>
        <begin position="787"/>
        <end position="801"/>
    </location>
</feature>
<name>A0AAN6Q9Q9_9PEZI</name>
<feature type="region of interest" description="Disordered" evidence="1">
    <location>
        <begin position="1"/>
        <end position="24"/>
    </location>
</feature>
<evidence type="ECO:0000256" key="1">
    <source>
        <dbReference type="SAM" id="MobiDB-lite"/>
    </source>
</evidence>
<sequence length="811" mass="89707">MAENYHYEYPDPCPGEGPGELYEPEPDLASLFGESFMDESFMDEPFMEAYHNMNDLHDLQPGNSGDPTSGDNTTASASASPQVTADPVVRDSGLTFPAPPVPQHLIDPALRDPSPAVSATSAPEAYQGPVESGGCDSQTHANQNIHDQALTGQDAYNSTHGHSAYAMPPPPPPPPPPNNVPSTTHHGMQSEFAQQPQLPQFTPQQLQLLQQMLQEQQSQSKQQPPQPQFTQAMQSQTGQLFTPGISLQSVGLHAPASINYTQPGQPLHHLNQPVQPNPPVPVWQQAQPSQPMLQHNRRRKGSPSNDPNCRYANPSGLSDWDPQEGKDKGDRLFRYYLHSAELKPGVTYTREQLVDFFLGTENPNPHRHLTLWIQNTPAQSNDRYAAGGNSAKCRFEGCPGRQHTIMKGFLRVAFDEFSDRTGKFDGVDPMRNAGYMHLHCFETAFDLGYLIHHGAARACFRIAADTRQLEAETKNPMSITRDHSEMLEAYNQWVDGQRARADEIEARNAELPREQRYTGFAPATDEIPPHKYRLGYALTVKHLVTESGARAKHREQRGGAHIGLHVGDLILYEQLKRQIAEHQRRQASQRPEAEAEGTGVPQIKMKRRSGSDDDDDDTAVPAPKRSRFARPQPSHGRMKAEPEGDSTVVADTIVVGGGSPPWPQSDSPPRNPPSRRFKPACGTSRRSRPGPVRLIVPGGDGDGDLAQQQQQQAAAYQIIGQLSAQPRVTRQTTMKIQSRLGGEPAVVRDRVLRGVSPAYQPLFDGSVRHERLAKRISRFGPAQRRAVEDTVGRQEREERVLGGKRRGVLSM</sequence>
<feature type="region of interest" description="Disordered" evidence="1">
    <location>
        <begin position="581"/>
        <end position="692"/>
    </location>
</feature>